<accession>A0A814MJ00</accession>
<sequence length="251" mass="28657">MYSSSNISSESSDSEKIIRKTKNESILKSESSLINNFVSEHSKPSELIENFEKTESLLENSNGSYELINKKEKYTDVLGQDYCFNKDYLSLILFADGVKYNKSGMNSIWTLLAGIAELPPILRNSYENILFISIWAGKSADFNLWLSNYNNELDCLIKNGIMWREKLIKIRIIAFLAHSPARSKSCNCVQFNGFYGCIKCLHPSVVLNRTLVYPNLPNFLLRSNEQYQIQVLKSIQNKTTSKGIRGFFQIG</sequence>
<dbReference type="OrthoDB" id="7791141at2759"/>
<keyword evidence="2" id="KW-1185">Reference proteome</keyword>
<reference evidence="1" key="1">
    <citation type="submission" date="2021-02" db="EMBL/GenBank/DDBJ databases">
        <authorList>
            <person name="Nowell W R."/>
        </authorList>
    </citation>
    <scope>NUCLEOTIDE SEQUENCE</scope>
    <source>
        <strain evidence="1">Ploen Becks lab</strain>
    </source>
</reference>
<evidence type="ECO:0000313" key="2">
    <source>
        <dbReference type="Proteomes" id="UP000663879"/>
    </source>
</evidence>
<organism evidence="1 2">
    <name type="scientific">Brachionus calyciflorus</name>
    <dbReference type="NCBI Taxonomy" id="104777"/>
    <lineage>
        <taxon>Eukaryota</taxon>
        <taxon>Metazoa</taxon>
        <taxon>Spiralia</taxon>
        <taxon>Gnathifera</taxon>
        <taxon>Rotifera</taxon>
        <taxon>Eurotatoria</taxon>
        <taxon>Monogononta</taxon>
        <taxon>Pseudotrocha</taxon>
        <taxon>Ploima</taxon>
        <taxon>Brachionidae</taxon>
        <taxon>Brachionus</taxon>
    </lineage>
</organism>
<evidence type="ECO:0000313" key="1">
    <source>
        <dbReference type="EMBL" id="CAF1079006.1"/>
    </source>
</evidence>
<gene>
    <name evidence="1" type="ORF">OXX778_LOCUS20101</name>
</gene>
<proteinExistence type="predicted"/>
<dbReference type="AlphaFoldDB" id="A0A814MJ00"/>
<name>A0A814MJ00_9BILA</name>
<dbReference type="EMBL" id="CAJNOC010006485">
    <property type="protein sequence ID" value="CAF1079006.1"/>
    <property type="molecule type" value="Genomic_DNA"/>
</dbReference>
<dbReference type="Proteomes" id="UP000663879">
    <property type="component" value="Unassembled WGS sequence"/>
</dbReference>
<comment type="caution">
    <text evidence="1">The sequence shown here is derived from an EMBL/GenBank/DDBJ whole genome shotgun (WGS) entry which is preliminary data.</text>
</comment>
<protein>
    <submittedName>
        <fullName evidence="1">Uncharacterized protein</fullName>
    </submittedName>
</protein>